<evidence type="ECO:0000256" key="5">
    <source>
        <dbReference type="ARBA" id="ARBA00007383"/>
    </source>
</evidence>
<proteinExistence type="inferred from homology"/>
<accession>A0A3A4NKY0</accession>
<evidence type="ECO:0000256" key="11">
    <source>
        <dbReference type="ARBA" id="ARBA00022759"/>
    </source>
</evidence>
<keyword evidence="11 14" id="KW-0255">Endonuclease</keyword>
<feature type="domain" description="RNase H type-2" evidence="17">
    <location>
        <begin position="88"/>
        <end position="277"/>
    </location>
</feature>
<dbReference type="GO" id="GO:0032299">
    <property type="term" value="C:ribonuclease H2 complex"/>
    <property type="evidence" value="ECO:0007669"/>
    <property type="project" value="TreeGrafter"/>
</dbReference>
<dbReference type="InterPro" id="IPR012337">
    <property type="entry name" value="RNaseH-like_sf"/>
</dbReference>
<reference evidence="18 19" key="1">
    <citation type="journal article" date="2017" name="ISME J.">
        <title>Energy and carbon metabolisms in a deep terrestrial subsurface fluid microbial community.</title>
        <authorList>
            <person name="Momper L."/>
            <person name="Jungbluth S.P."/>
            <person name="Lee M.D."/>
            <person name="Amend J.P."/>
        </authorList>
    </citation>
    <scope>NUCLEOTIDE SEQUENCE [LARGE SCALE GENOMIC DNA]</scope>
    <source>
        <strain evidence="18">SURF_5</strain>
    </source>
</reference>
<dbReference type="GO" id="GO:0005737">
    <property type="term" value="C:cytoplasm"/>
    <property type="evidence" value="ECO:0007669"/>
    <property type="project" value="UniProtKB-SubCell"/>
</dbReference>
<comment type="caution">
    <text evidence="18">The sequence shown here is derived from an EMBL/GenBank/DDBJ whole genome shotgun (WGS) entry which is preliminary data.</text>
</comment>
<evidence type="ECO:0000256" key="9">
    <source>
        <dbReference type="ARBA" id="ARBA00022722"/>
    </source>
</evidence>
<keyword evidence="10 14" id="KW-0479">Metal-binding</keyword>
<evidence type="ECO:0000256" key="15">
    <source>
        <dbReference type="PROSITE-ProRule" id="PRU01319"/>
    </source>
</evidence>
<comment type="function">
    <text evidence="3 14 16">Endonuclease that specifically degrades the RNA of RNA-DNA hybrids.</text>
</comment>
<evidence type="ECO:0000256" key="1">
    <source>
        <dbReference type="ARBA" id="ARBA00000077"/>
    </source>
</evidence>
<gene>
    <name evidence="14" type="primary">rnhB</name>
    <name evidence="18" type="ORF">C4520_10060</name>
</gene>
<dbReference type="PANTHER" id="PTHR10954:SF18">
    <property type="entry name" value="RIBONUCLEASE HII"/>
    <property type="match status" value="1"/>
</dbReference>
<sequence>MSRWTRRQMAAFIEDLAGKNLCEIKEILASLSPPYPRKLLDALESDSRAGAVKLWRELKAKQNADAQVRRRVQHMLQHEAQAKAEGFAVVAGVDEVGRGCLAGPVVAAAVILTSSLERLPAINDSKLLTDAQRREALALIAGAADMGVGVVSVEQIDRINIHNASILAFRLAIEDLDAAPDLVLIDGRHRSTLGIPQRTIIKGDRLSMSVAAASIVAKVTRDEMMLEFDRKHPVYGFAHNKGYGTSDHLAALKEHGISAIHRRSFAPVKEFLNPLLL</sequence>
<comment type="cofactor">
    <cofactor evidence="14 15">
        <name>Mn(2+)</name>
        <dbReference type="ChEBI" id="CHEBI:29035"/>
    </cofactor>
    <cofactor evidence="14 15">
        <name>Mg(2+)</name>
        <dbReference type="ChEBI" id="CHEBI:18420"/>
    </cofactor>
    <text evidence="14 15">Manganese or magnesium. Binds 1 divalent metal ion per monomer in the absence of substrate. May bind a second metal ion after substrate binding.</text>
</comment>
<keyword evidence="8 14" id="KW-0963">Cytoplasm</keyword>
<dbReference type="GO" id="GO:0043137">
    <property type="term" value="P:DNA replication, removal of RNA primer"/>
    <property type="evidence" value="ECO:0007669"/>
    <property type="project" value="TreeGrafter"/>
</dbReference>
<dbReference type="InterPro" id="IPR036397">
    <property type="entry name" value="RNaseH_sf"/>
</dbReference>
<comment type="similarity">
    <text evidence="5 14 16">Belongs to the RNase HII family.</text>
</comment>
<evidence type="ECO:0000256" key="3">
    <source>
        <dbReference type="ARBA" id="ARBA00004065"/>
    </source>
</evidence>
<evidence type="ECO:0000256" key="14">
    <source>
        <dbReference type="HAMAP-Rule" id="MF_00052"/>
    </source>
</evidence>
<evidence type="ECO:0000256" key="12">
    <source>
        <dbReference type="ARBA" id="ARBA00022801"/>
    </source>
</evidence>
<comment type="catalytic activity">
    <reaction evidence="1 14 15 16">
        <text>Endonucleolytic cleavage to 5'-phosphomonoester.</text>
        <dbReference type="EC" id="3.1.26.4"/>
    </reaction>
</comment>
<evidence type="ECO:0000256" key="10">
    <source>
        <dbReference type="ARBA" id="ARBA00022723"/>
    </source>
</evidence>
<feature type="binding site" evidence="14 15">
    <location>
        <position position="186"/>
    </location>
    <ligand>
        <name>a divalent metal cation</name>
        <dbReference type="ChEBI" id="CHEBI:60240"/>
    </ligand>
</feature>
<comment type="subcellular location">
    <subcellularLocation>
        <location evidence="4 14">Cytoplasm</location>
    </subcellularLocation>
</comment>
<evidence type="ECO:0000256" key="8">
    <source>
        <dbReference type="ARBA" id="ARBA00022490"/>
    </source>
</evidence>
<dbReference type="PROSITE" id="PS51975">
    <property type="entry name" value="RNASE_H_2"/>
    <property type="match status" value="1"/>
</dbReference>
<evidence type="ECO:0000256" key="13">
    <source>
        <dbReference type="ARBA" id="ARBA00023211"/>
    </source>
</evidence>
<name>A0A3A4NKY0_ABYX5</name>
<dbReference type="PANTHER" id="PTHR10954">
    <property type="entry name" value="RIBONUCLEASE H2 SUBUNIT A"/>
    <property type="match status" value="1"/>
</dbReference>
<evidence type="ECO:0000256" key="16">
    <source>
        <dbReference type="RuleBase" id="RU003515"/>
    </source>
</evidence>
<dbReference type="Gene3D" id="3.30.420.10">
    <property type="entry name" value="Ribonuclease H-like superfamily/Ribonuclease H"/>
    <property type="match status" value="1"/>
</dbReference>
<dbReference type="InterPro" id="IPR022898">
    <property type="entry name" value="RNase_HII"/>
</dbReference>
<dbReference type="SUPFAM" id="SSF53098">
    <property type="entry name" value="Ribonuclease H-like"/>
    <property type="match status" value="1"/>
</dbReference>
<dbReference type="GO" id="GO:0006298">
    <property type="term" value="P:mismatch repair"/>
    <property type="evidence" value="ECO:0007669"/>
    <property type="project" value="TreeGrafter"/>
</dbReference>
<dbReference type="HAMAP" id="MF_00052_B">
    <property type="entry name" value="RNase_HII_B"/>
    <property type="match status" value="1"/>
</dbReference>
<dbReference type="EMBL" id="QZKU01000068">
    <property type="protein sequence ID" value="RJP21348.1"/>
    <property type="molecule type" value="Genomic_DNA"/>
</dbReference>
<dbReference type="Pfam" id="PF01351">
    <property type="entry name" value="RNase_HII"/>
    <property type="match status" value="1"/>
</dbReference>
<dbReference type="NCBIfam" id="NF000594">
    <property type="entry name" value="PRK00015.1-1"/>
    <property type="match status" value="1"/>
</dbReference>
<dbReference type="AlphaFoldDB" id="A0A3A4NKY0"/>
<dbReference type="GO" id="GO:0004523">
    <property type="term" value="F:RNA-DNA hybrid ribonuclease activity"/>
    <property type="evidence" value="ECO:0007669"/>
    <property type="project" value="UniProtKB-UniRule"/>
</dbReference>
<dbReference type="EC" id="3.1.26.4" evidence="6 14"/>
<comment type="cofactor">
    <cofactor evidence="2">
        <name>Mg(2+)</name>
        <dbReference type="ChEBI" id="CHEBI:18420"/>
    </cofactor>
</comment>
<feature type="binding site" evidence="14 15">
    <location>
        <position position="95"/>
    </location>
    <ligand>
        <name>a divalent metal cation</name>
        <dbReference type="ChEBI" id="CHEBI:60240"/>
    </ligand>
</feature>
<organism evidence="18 19">
    <name type="scientific">Abyssobacteria bacterium (strain SURF_5)</name>
    <dbReference type="NCBI Taxonomy" id="2093360"/>
    <lineage>
        <taxon>Bacteria</taxon>
        <taxon>Pseudomonadati</taxon>
        <taxon>Candidatus Hydrogenedentota</taxon>
        <taxon>Candidatus Abyssobacteria</taxon>
    </lineage>
</organism>
<protein>
    <recommendedName>
        <fullName evidence="7 14">Ribonuclease HII</fullName>
        <shortName evidence="14">RNase HII</shortName>
        <ecNumber evidence="6 14">3.1.26.4</ecNumber>
    </recommendedName>
</protein>
<evidence type="ECO:0000256" key="7">
    <source>
        <dbReference type="ARBA" id="ARBA00019179"/>
    </source>
</evidence>
<keyword evidence="13 14" id="KW-0464">Manganese</keyword>
<dbReference type="GO" id="GO:0003723">
    <property type="term" value="F:RNA binding"/>
    <property type="evidence" value="ECO:0007669"/>
    <property type="project" value="UniProtKB-UniRule"/>
</dbReference>
<dbReference type="Proteomes" id="UP000265882">
    <property type="component" value="Unassembled WGS sequence"/>
</dbReference>
<evidence type="ECO:0000256" key="2">
    <source>
        <dbReference type="ARBA" id="ARBA00001946"/>
    </source>
</evidence>
<evidence type="ECO:0000259" key="17">
    <source>
        <dbReference type="PROSITE" id="PS51975"/>
    </source>
</evidence>
<keyword evidence="9 14" id="KW-0540">Nuclease</keyword>
<dbReference type="InterPro" id="IPR001352">
    <property type="entry name" value="RNase_HII/HIII"/>
</dbReference>
<dbReference type="GO" id="GO:0030145">
    <property type="term" value="F:manganese ion binding"/>
    <property type="evidence" value="ECO:0007669"/>
    <property type="project" value="UniProtKB-UniRule"/>
</dbReference>
<dbReference type="InterPro" id="IPR024567">
    <property type="entry name" value="RNase_HII/HIII_dom"/>
</dbReference>
<evidence type="ECO:0000313" key="19">
    <source>
        <dbReference type="Proteomes" id="UP000265882"/>
    </source>
</evidence>
<feature type="binding site" evidence="14 15">
    <location>
        <position position="94"/>
    </location>
    <ligand>
        <name>a divalent metal cation</name>
        <dbReference type="ChEBI" id="CHEBI:60240"/>
    </ligand>
</feature>
<dbReference type="CDD" id="cd07182">
    <property type="entry name" value="RNase_HII_bacteria_HII_like"/>
    <property type="match status" value="1"/>
</dbReference>
<evidence type="ECO:0000313" key="18">
    <source>
        <dbReference type="EMBL" id="RJP21348.1"/>
    </source>
</evidence>
<keyword evidence="12 14" id="KW-0378">Hydrolase</keyword>
<evidence type="ECO:0000256" key="6">
    <source>
        <dbReference type="ARBA" id="ARBA00012180"/>
    </source>
</evidence>
<dbReference type="NCBIfam" id="NF000595">
    <property type="entry name" value="PRK00015.1-3"/>
    <property type="match status" value="1"/>
</dbReference>
<evidence type="ECO:0000256" key="4">
    <source>
        <dbReference type="ARBA" id="ARBA00004496"/>
    </source>
</evidence>